<dbReference type="InterPro" id="IPR007024">
    <property type="entry name" value="BLUF_domain"/>
</dbReference>
<evidence type="ECO:0000313" key="3">
    <source>
        <dbReference type="Proteomes" id="UP001057520"/>
    </source>
</evidence>
<name>A0ABY4ZNZ5_9CAUL</name>
<dbReference type="EMBL" id="CP096040">
    <property type="protein sequence ID" value="USQ94270.1"/>
    <property type="molecule type" value="Genomic_DNA"/>
</dbReference>
<dbReference type="PROSITE" id="PS50925">
    <property type="entry name" value="BLUF"/>
    <property type="match status" value="1"/>
</dbReference>
<feature type="domain" description="BLUF" evidence="1">
    <location>
        <begin position="11"/>
        <end position="104"/>
    </location>
</feature>
<accession>A0ABY4ZNZ5</accession>
<dbReference type="Gene3D" id="3.30.70.100">
    <property type="match status" value="1"/>
</dbReference>
<dbReference type="SUPFAM" id="SSF54975">
    <property type="entry name" value="Acylphosphatase/BLUF domain-like"/>
    <property type="match status" value="1"/>
</dbReference>
<dbReference type="SMART" id="SM01034">
    <property type="entry name" value="BLUF"/>
    <property type="match status" value="1"/>
</dbReference>
<evidence type="ECO:0000259" key="1">
    <source>
        <dbReference type="PROSITE" id="PS50925"/>
    </source>
</evidence>
<gene>
    <name evidence="2" type="ORF">MZV50_16895</name>
</gene>
<reference evidence="2 3" key="1">
    <citation type="submission" date="2022-04" db="EMBL/GenBank/DDBJ databases">
        <title>Genome sequence of soybean root-associated Caulobacter segnis RL271.</title>
        <authorList>
            <person name="Longley R."/>
            <person name="Bonito G."/>
            <person name="Trigodet F."/>
            <person name="Crosson S."/>
            <person name="Fiebig A."/>
        </authorList>
    </citation>
    <scope>NUCLEOTIDE SEQUENCE [LARGE SCALE GENOMIC DNA]</scope>
    <source>
        <strain evidence="2 3">RL271</strain>
    </source>
</reference>
<evidence type="ECO:0000313" key="2">
    <source>
        <dbReference type="EMBL" id="USQ94270.1"/>
    </source>
</evidence>
<dbReference type="InterPro" id="IPR036046">
    <property type="entry name" value="Acylphosphatase-like_dom_sf"/>
</dbReference>
<dbReference type="Proteomes" id="UP001057520">
    <property type="component" value="Chromosome"/>
</dbReference>
<dbReference type="Pfam" id="PF04940">
    <property type="entry name" value="BLUF"/>
    <property type="match status" value="1"/>
</dbReference>
<proteinExistence type="predicted"/>
<protein>
    <submittedName>
        <fullName evidence="2">BLUF domain-containing protein</fullName>
    </submittedName>
</protein>
<sequence length="148" mass="16859">MSQDDKGRGRLRRLIYASRFTGAERAFDEVLRAIIAKSIQNNRLDDITGFLVVAEGRFLQWLEGPETALEETFARIARDQRHADLRTLADGPADHRRFRDWNMGQHRLGRIDQPLLSEVGLDVFNPAGLDAERAECLLVRVGGRYLRG</sequence>
<keyword evidence="3" id="KW-1185">Reference proteome</keyword>
<organism evidence="2 3">
    <name type="scientific">Caulobacter segnis</name>
    <dbReference type="NCBI Taxonomy" id="88688"/>
    <lineage>
        <taxon>Bacteria</taxon>
        <taxon>Pseudomonadati</taxon>
        <taxon>Pseudomonadota</taxon>
        <taxon>Alphaproteobacteria</taxon>
        <taxon>Caulobacterales</taxon>
        <taxon>Caulobacteraceae</taxon>
        <taxon>Caulobacter</taxon>
    </lineage>
</organism>